<reference evidence="2 3" key="2">
    <citation type="submission" date="2018-11" db="EMBL/GenBank/DDBJ databases">
        <authorList>
            <consortium name="Pathogen Informatics"/>
        </authorList>
    </citation>
    <scope>NUCLEOTIDE SEQUENCE [LARGE SCALE GENOMIC DNA]</scope>
</reference>
<sequence length="553" mass="60854">MTTASTIPSSLPSLAVHRPASLNSLSDSSDNLALGSRPCSASSTLLIIPGNFDIWGQNTTDHITDSCTYRHHSNISVSFLGSRIKRQYRSSFMLSGDRMIGVTRCETFQPEDAKADIRVNLSLQGPLNMSMVSHSDPGLFPRSPEDNRDWARLMLTTDQPRDSELLGRIGTRNYFSNKESGAPYFHRRIKPIQKEEEYVFKLNLPNEESQSQTVNDAAEGVIEPRSFTVLVTGTGSDVEPSTERVEKDTYPLLSRHHWRPSSAVSAPGRISLSEKELNSPISDSRSPFTQQISDHLPSTERSESIIHLKRTKSETSLSAQSLTSIFTPSLELLHPESAAAPHLRTVKSASEVRVGEQSTSLVDSTLSLHTDFEEEEKAAKCTRGAVRREMDGEASRVVSSIIPHATVSKACIFAENTFASSSPFDSSTNGIVARFGGVGAQECSYIHHGQIPVKSTVLHTSLQLNRIVTPETGPKSNLLFPEKMQEGPIGVESNKDVEVLQGIESTEQTPITPLPRKRKRAFQQDGEVEDGMCRCTVCTLHVAVAYCLLVQYQ</sequence>
<proteinExistence type="predicted"/>
<protein>
    <submittedName>
        <fullName evidence="4">Protein kinase domain-containing protein</fullName>
    </submittedName>
</protein>
<evidence type="ECO:0000313" key="3">
    <source>
        <dbReference type="Proteomes" id="UP000274429"/>
    </source>
</evidence>
<name>A0A0R3WT67_HYDTA</name>
<keyword evidence="3" id="KW-1185">Reference proteome</keyword>
<dbReference type="AlphaFoldDB" id="A0A0R3WT67"/>
<evidence type="ECO:0000313" key="2">
    <source>
        <dbReference type="EMBL" id="VDM23814.1"/>
    </source>
</evidence>
<dbReference type="WBParaSite" id="TTAC_0000395701-mRNA-1">
    <property type="protein sequence ID" value="TTAC_0000395701-mRNA-1"/>
    <property type="gene ID" value="TTAC_0000395701"/>
</dbReference>
<reference evidence="4" key="1">
    <citation type="submission" date="2017-02" db="UniProtKB">
        <authorList>
            <consortium name="WormBaseParasite"/>
        </authorList>
    </citation>
    <scope>IDENTIFICATION</scope>
</reference>
<feature type="region of interest" description="Disordered" evidence="1">
    <location>
        <begin position="278"/>
        <end position="301"/>
    </location>
</feature>
<dbReference type="Proteomes" id="UP000274429">
    <property type="component" value="Unassembled WGS sequence"/>
</dbReference>
<accession>A0A0R3WT67</accession>
<evidence type="ECO:0000313" key="4">
    <source>
        <dbReference type="WBParaSite" id="TTAC_0000395701-mRNA-1"/>
    </source>
</evidence>
<evidence type="ECO:0000256" key="1">
    <source>
        <dbReference type="SAM" id="MobiDB-lite"/>
    </source>
</evidence>
<organism evidence="4">
    <name type="scientific">Hydatigena taeniaeformis</name>
    <name type="common">Feline tapeworm</name>
    <name type="synonym">Taenia taeniaeformis</name>
    <dbReference type="NCBI Taxonomy" id="6205"/>
    <lineage>
        <taxon>Eukaryota</taxon>
        <taxon>Metazoa</taxon>
        <taxon>Spiralia</taxon>
        <taxon>Lophotrochozoa</taxon>
        <taxon>Platyhelminthes</taxon>
        <taxon>Cestoda</taxon>
        <taxon>Eucestoda</taxon>
        <taxon>Cyclophyllidea</taxon>
        <taxon>Taeniidae</taxon>
        <taxon>Hydatigera</taxon>
    </lineage>
</organism>
<gene>
    <name evidence="2" type="ORF">TTAC_LOCUS3941</name>
</gene>
<dbReference type="OrthoDB" id="6267020at2759"/>
<feature type="compositionally biased region" description="Polar residues" evidence="1">
    <location>
        <begin position="279"/>
        <end position="293"/>
    </location>
</feature>
<dbReference type="EMBL" id="UYWX01003330">
    <property type="protein sequence ID" value="VDM23814.1"/>
    <property type="molecule type" value="Genomic_DNA"/>
</dbReference>